<dbReference type="EMBL" id="ALJD01000002">
    <property type="protein sequence ID" value="EJN61197.1"/>
    <property type="molecule type" value="Genomic_DNA"/>
</dbReference>
<sequence>MVCERPHRSLFSPSPIRRHHVIDRPHSDARRRLSDTESAVVRDTDADHVVLHRDRGANVEGTAVGHETRDATGPSRPLYRRVGSYRTHWRTVATGVPAGEL</sequence>
<name>J3EZV6_9EURY</name>
<gene>
    <name evidence="1" type="ORF">HSB1_02380</name>
</gene>
<evidence type="ECO:0000313" key="2">
    <source>
        <dbReference type="Proteomes" id="UP000007813"/>
    </source>
</evidence>
<reference evidence="1 2" key="1">
    <citation type="journal article" date="2012" name="J. Bacteriol.">
        <title>Draft Genome Sequence of the Extremely Halophilic Archaeon Halogranum salarium B-1T.</title>
        <authorList>
            <person name="Kim K.K."/>
            <person name="Lee K.C."/>
            <person name="Lee J.S."/>
        </authorList>
    </citation>
    <scope>NUCLEOTIDE SEQUENCE [LARGE SCALE GENOMIC DNA]</scope>
    <source>
        <strain evidence="1 2">B-1</strain>
    </source>
</reference>
<protein>
    <submittedName>
        <fullName evidence="1">Uncharacterized protein</fullName>
    </submittedName>
</protein>
<comment type="caution">
    <text evidence="1">The sequence shown here is derived from an EMBL/GenBank/DDBJ whole genome shotgun (WGS) entry which is preliminary data.</text>
</comment>
<proteinExistence type="predicted"/>
<evidence type="ECO:0000313" key="1">
    <source>
        <dbReference type="EMBL" id="EJN61197.1"/>
    </source>
</evidence>
<dbReference type="Proteomes" id="UP000007813">
    <property type="component" value="Unassembled WGS sequence"/>
</dbReference>
<accession>J3EZV6</accession>
<dbReference type="AlphaFoldDB" id="J3EZV6"/>
<organism evidence="1 2">
    <name type="scientific">Halogranum salarium B-1</name>
    <dbReference type="NCBI Taxonomy" id="1210908"/>
    <lineage>
        <taxon>Archaea</taxon>
        <taxon>Methanobacteriati</taxon>
        <taxon>Methanobacteriota</taxon>
        <taxon>Stenosarchaea group</taxon>
        <taxon>Halobacteria</taxon>
        <taxon>Halobacteriales</taxon>
        <taxon>Haloferacaceae</taxon>
    </lineage>
</organism>